<dbReference type="SUPFAM" id="SSF51735">
    <property type="entry name" value="NAD(P)-binding Rossmann-fold domains"/>
    <property type="match status" value="1"/>
</dbReference>
<dbReference type="PROSITE" id="PS00061">
    <property type="entry name" value="ADH_SHORT"/>
    <property type="match status" value="1"/>
</dbReference>
<dbReference type="Gene3D" id="3.40.50.720">
    <property type="entry name" value="NAD(P)-binding Rossmann-like Domain"/>
    <property type="match status" value="1"/>
</dbReference>
<dbReference type="Pfam" id="PF00106">
    <property type="entry name" value="adh_short"/>
    <property type="match status" value="1"/>
</dbReference>
<accession>A0A1H4GC98</accession>
<evidence type="ECO:0000256" key="2">
    <source>
        <dbReference type="ARBA" id="ARBA00023002"/>
    </source>
</evidence>
<dbReference type="PRINTS" id="PR00081">
    <property type="entry name" value="GDHRDH"/>
</dbReference>
<dbReference type="OrthoDB" id="9810734at2"/>
<evidence type="ECO:0000313" key="4">
    <source>
        <dbReference type="EMBL" id="SEB07243.1"/>
    </source>
</evidence>
<dbReference type="STRING" id="425514.SAMN05443550_109218"/>
<dbReference type="Proteomes" id="UP000198850">
    <property type="component" value="Unassembled WGS sequence"/>
</dbReference>
<dbReference type="InterPro" id="IPR002347">
    <property type="entry name" value="SDR_fam"/>
</dbReference>
<keyword evidence="2" id="KW-0560">Oxidoreductase</keyword>
<evidence type="ECO:0000256" key="1">
    <source>
        <dbReference type="ARBA" id="ARBA00006484"/>
    </source>
</evidence>
<organism evidence="4 5">
    <name type="scientific">Pedobacter hartonius</name>
    <dbReference type="NCBI Taxonomy" id="425514"/>
    <lineage>
        <taxon>Bacteria</taxon>
        <taxon>Pseudomonadati</taxon>
        <taxon>Bacteroidota</taxon>
        <taxon>Sphingobacteriia</taxon>
        <taxon>Sphingobacteriales</taxon>
        <taxon>Sphingobacteriaceae</taxon>
        <taxon>Pedobacter</taxon>
    </lineage>
</organism>
<evidence type="ECO:0000256" key="3">
    <source>
        <dbReference type="RuleBase" id="RU000363"/>
    </source>
</evidence>
<evidence type="ECO:0000313" key="5">
    <source>
        <dbReference type="Proteomes" id="UP000198850"/>
    </source>
</evidence>
<protein>
    <submittedName>
        <fullName evidence="4">Uncharacterized oxidoreductase</fullName>
    </submittedName>
</protein>
<comment type="similarity">
    <text evidence="1 3">Belongs to the short-chain dehydrogenases/reductases (SDR) family.</text>
</comment>
<dbReference type="PANTHER" id="PTHR44196">
    <property type="entry name" value="DEHYDROGENASE/REDUCTASE SDR FAMILY MEMBER 7B"/>
    <property type="match status" value="1"/>
</dbReference>
<dbReference type="InterPro" id="IPR036291">
    <property type="entry name" value="NAD(P)-bd_dom_sf"/>
</dbReference>
<dbReference type="EMBL" id="FNRA01000009">
    <property type="protein sequence ID" value="SEB07243.1"/>
    <property type="molecule type" value="Genomic_DNA"/>
</dbReference>
<dbReference type="PRINTS" id="PR00080">
    <property type="entry name" value="SDRFAMILY"/>
</dbReference>
<gene>
    <name evidence="4" type="ORF">SAMN05443550_109218</name>
</gene>
<dbReference type="InterPro" id="IPR020904">
    <property type="entry name" value="Sc_DH/Rdtase_CS"/>
</dbReference>
<proteinExistence type="inferred from homology"/>
<dbReference type="RefSeq" id="WP_090558580.1">
    <property type="nucleotide sequence ID" value="NZ_FNRA01000009.1"/>
</dbReference>
<keyword evidence="5" id="KW-1185">Reference proteome</keyword>
<dbReference type="GO" id="GO:0016491">
    <property type="term" value="F:oxidoreductase activity"/>
    <property type="evidence" value="ECO:0007669"/>
    <property type="project" value="UniProtKB-KW"/>
</dbReference>
<reference evidence="4 5" key="1">
    <citation type="submission" date="2016-10" db="EMBL/GenBank/DDBJ databases">
        <authorList>
            <person name="de Groot N.N."/>
        </authorList>
    </citation>
    <scope>NUCLEOTIDE SEQUENCE [LARGE SCALE GENOMIC DNA]</scope>
    <source>
        <strain evidence="4 5">DSM 19033</strain>
    </source>
</reference>
<dbReference type="PANTHER" id="PTHR44196:SF1">
    <property type="entry name" value="DEHYDROGENASE_REDUCTASE SDR FAMILY MEMBER 7B"/>
    <property type="match status" value="1"/>
</dbReference>
<sequence length="245" mass="26563">MNIQNKKVLITGGGSGIGFGIAKVFSAAGAHVILVGRTEERLKKSAASLKSATYITADVSNTKDVKRLVETVTHDGGIDILINSAGKCHFLSAVLSDDDHKKVREEMEMNFFAVVNVINQFLPGLKQLESAAIINMESMVAFAPSIMAATYAASKAAMRCYSQALRIQLEKEGSNIKVIEVFPPFADTEMNAGREFPKVAPDIIAEDIMAAVLKDELVIRLGFAETLYQEMLISPENAVSFINSF</sequence>
<dbReference type="GO" id="GO:0016020">
    <property type="term" value="C:membrane"/>
    <property type="evidence" value="ECO:0007669"/>
    <property type="project" value="TreeGrafter"/>
</dbReference>
<dbReference type="AlphaFoldDB" id="A0A1H4GC98"/>
<name>A0A1H4GC98_9SPHI</name>